<evidence type="ECO:0000256" key="4">
    <source>
        <dbReference type="ARBA" id="ARBA00022741"/>
    </source>
</evidence>
<dbReference type="Pfam" id="PF13500">
    <property type="entry name" value="AAA_26"/>
    <property type="match status" value="1"/>
</dbReference>
<dbReference type="FunFam" id="3.40.50.300:FF:000292">
    <property type="entry name" value="ATP-dependent dethiobiotin synthetase BioD"/>
    <property type="match status" value="1"/>
</dbReference>
<dbReference type="HAMAP" id="MF_00336">
    <property type="entry name" value="BioD"/>
    <property type="match status" value="1"/>
</dbReference>
<protein>
    <recommendedName>
        <fullName evidence="9">ATP-dependent dethiobiotin synthetase BioD</fullName>
        <ecNumber evidence="9">6.3.3.3</ecNumber>
    </recommendedName>
    <alternativeName>
        <fullName evidence="9">DTB synthetase</fullName>
        <shortName evidence="9">DTBS</shortName>
    </alternativeName>
    <alternativeName>
        <fullName evidence="9">Dethiobiotin synthase</fullName>
    </alternativeName>
</protein>
<comment type="pathway">
    <text evidence="9">Cofactor biosynthesis; biotin biosynthesis; biotin from 7,8-diaminononanoate: step 1/2.</text>
</comment>
<dbReference type="AlphaFoldDB" id="A0A4V2RMZ1"/>
<keyword evidence="2 9" id="KW-0436">Ligase</keyword>
<comment type="catalytic activity">
    <reaction evidence="9">
        <text>(7R,8S)-7,8-diammoniononanoate + CO2 + ATP = (4R,5S)-dethiobiotin + ADP + phosphate + 3 H(+)</text>
        <dbReference type="Rhea" id="RHEA:15805"/>
        <dbReference type="ChEBI" id="CHEBI:15378"/>
        <dbReference type="ChEBI" id="CHEBI:16526"/>
        <dbReference type="ChEBI" id="CHEBI:30616"/>
        <dbReference type="ChEBI" id="CHEBI:43474"/>
        <dbReference type="ChEBI" id="CHEBI:149469"/>
        <dbReference type="ChEBI" id="CHEBI:149473"/>
        <dbReference type="ChEBI" id="CHEBI:456216"/>
        <dbReference type="EC" id="6.3.3.3"/>
    </reaction>
</comment>
<dbReference type="Gene3D" id="3.40.50.300">
    <property type="entry name" value="P-loop containing nucleotide triphosphate hydrolases"/>
    <property type="match status" value="1"/>
</dbReference>
<dbReference type="UniPathway" id="UPA00078">
    <property type="reaction ID" value="UER00161"/>
</dbReference>
<evidence type="ECO:0000256" key="7">
    <source>
        <dbReference type="ARBA" id="ARBA00022842"/>
    </source>
</evidence>
<dbReference type="PANTHER" id="PTHR43210:SF2">
    <property type="entry name" value="ATP-DEPENDENT DETHIOBIOTIN SYNTHETASE BIOD 2"/>
    <property type="match status" value="1"/>
</dbReference>
<keyword evidence="1 9" id="KW-0963">Cytoplasm</keyword>
<dbReference type="CDD" id="cd03109">
    <property type="entry name" value="DTBS"/>
    <property type="match status" value="1"/>
</dbReference>
<feature type="binding site" evidence="9">
    <location>
        <begin position="115"/>
        <end position="118"/>
    </location>
    <ligand>
        <name>ATP</name>
        <dbReference type="ChEBI" id="CHEBI:30616"/>
    </ligand>
</feature>
<keyword evidence="7 9" id="KW-0460">Magnesium</keyword>
<dbReference type="Proteomes" id="UP000294830">
    <property type="component" value="Unassembled WGS sequence"/>
</dbReference>
<feature type="binding site" evidence="9">
    <location>
        <position position="50"/>
    </location>
    <ligand>
        <name>Mg(2+)</name>
        <dbReference type="ChEBI" id="CHEBI:18420"/>
    </ligand>
</feature>
<evidence type="ECO:0000256" key="9">
    <source>
        <dbReference type="HAMAP-Rule" id="MF_00336"/>
    </source>
</evidence>
<comment type="catalytic activity">
    <reaction evidence="8">
        <text>(7R,8S)-8-amino-7-(carboxyamino)nonanoate + ATP = (4R,5S)-dethiobiotin + ADP + phosphate + H(+)</text>
        <dbReference type="Rhea" id="RHEA:63684"/>
        <dbReference type="ChEBI" id="CHEBI:15378"/>
        <dbReference type="ChEBI" id="CHEBI:30616"/>
        <dbReference type="ChEBI" id="CHEBI:43474"/>
        <dbReference type="ChEBI" id="CHEBI:149470"/>
        <dbReference type="ChEBI" id="CHEBI:149473"/>
        <dbReference type="ChEBI" id="CHEBI:456216"/>
    </reaction>
</comment>
<accession>A0A4V2RMZ1</accession>
<comment type="caution">
    <text evidence="10">The sequence shown here is derived from an EMBL/GenBank/DDBJ whole genome shotgun (WGS) entry which is preliminary data.</text>
</comment>
<sequence length="226" mass="24824">MSKVFFITGIDTDAGKSMATGMLAKYLLAKGVNVITQKLIQTGCVGVSEDIITHRKLMGMELQPVDTDYTTCPIVFTYPCSPHLAAEIDRREINLDLSRQSTQKLKEAYDVVLLEGAGGIMVPITRSYYTVDYVKDEQLPVILVTSSKLGSINHTLLSLEALFSRGIEVAGIIYNKYPAGSAEITADSIRVIADFIHQHGKNIPLAEMGEVKDGEVFDFSGLRFEI</sequence>
<comment type="subcellular location">
    <subcellularLocation>
        <location evidence="9">Cytoplasm</location>
    </subcellularLocation>
</comment>
<dbReference type="GO" id="GO:0005829">
    <property type="term" value="C:cytosol"/>
    <property type="evidence" value="ECO:0007669"/>
    <property type="project" value="TreeGrafter"/>
</dbReference>
<reference evidence="10 11" key="1">
    <citation type="submission" date="2019-03" db="EMBL/GenBank/DDBJ databases">
        <title>Genomic Encyclopedia of Archaeal and Bacterial Type Strains, Phase II (KMG-II): from individual species to whole genera.</title>
        <authorList>
            <person name="Goeker M."/>
        </authorList>
    </citation>
    <scope>NUCLEOTIDE SEQUENCE [LARGE SCALE GENOMIC DNA]</scope>
    <source>
        <strain evidence="10 11">RL-C</strain>
    </source>
</reference>
<keyword evidence="4 9" id="KW-0547">Nucleotide-binding</keyword>
<evidence type="ECO:0000256" key="1">
    <source>
        <dbReference type="ARBA" id="ARBA00022490"/>
    </source>
</evidence>
<dbReference type="PANTHER" id="PTHR43210">
    <property type="entry name" value="DETHIOBIOTIN SYNTHETASE"/>
    <property type="match status" value="1"/>
</dbReference>
<dbReference type="InterPro" id="IPR004472">
    <property type="entry name" value="DTB_synth_BioD"/>
</dbReference>
<dbReference type="EC" id="6.3.3.3" evidence="9"/>
<feature type="binding site" evidence="9">
    <location>
        <position position="17"/>
    </location>
    <ligand>
        <name>Mg(2+)</name>
        <dbReference type="ChEBI" id="CHEBI:18420"/>
    </ligand>
</feature>
<feature type="binding site" evidence="9">
    <location>
        <begin position="175"/>
        <end position="176"/>
    </location>
    <ligand>
        <name>ATP</name>
        <dbReference type="ChEBI" id="CHEBI:30616"/>
    </ligand>
</feature>
<keyword evidence="6 9" id="KW-0067">ATP-binding</keyword>
<evidence type="ECO:0000256" key="6">
    <source>
        <dbReference type="ARBA" id="ARBA00022840"/>
    </source>
</evidence>
<feature type="binding site" evidence="9">
    <location>
        <position position="115"/>
    </location>
    <ligand>
        <name>Mg(2+)</name>
        <dbReference type="ChEBI" id="CHEBI:18420"/>
    </ligand>
</feature>
<comment type="function">
    <text evidence="9">Catalyzes a mechanistically unusual reaction, the ATP-dependent insertion of CO2 between the N7 and N8 nitrogen atoms of 7,8-diaminopelargonic acid (DAPA, also called 7,8-diammoniononanoate) to form a ureido ring.</text>
</comment>
<dbReference type="GO" id="GO:0000287">
    <property type="term" value="F:magnesium ion binding"/>
    <property type="evidence" value="ECO:0007669"/>
    <property type="project" value="UniProtKB-UniRule"/>
</dbReference>
<comment type="cofactor">
    <cofactor evidence="9">
        <name>Mg(2+)</name>
        <dbReference type="ChEBI" id="CHEBI:18420"/>
    </cofactor>
</comment>
<feature type="binding site" evidence="9">
    <location>
        <position position="50"/>
    </location>
    <ligand>
        <name>ATP</name>
        <dbReference type="ChEBI" id="CHEBI:30616"/>
    </ligand>
</feature>
<dbReference type="GO" id="GO:0009102">
    <property type="term" value="P:biotin biosynthetic process"/>
    <property type="evidence" value="ECO:0007669"/>
    <property type="project" value="UniProtKB-UniRule"/>
</dbReference>
<organism evidence="10 11">
    <name type="scientific">Acetobacteroides hydrogenigenes</name>
    <dbReference type="NCBI Taxonomy" id="979970"/>
    <lineage>
        <taxon>Bacteria</taxon>
        <taxon>Pseudomonadati</taxon>
        <taxon>Bacteroidota</taxon>
        <taxon>Bacteroidia</taxon>
        <taxon>Bacteroidales</taxon>
        <taxon>Rikenellaceae</taxon>
        <taxon>Acetobacteroides</taxon>
    </lineage>
</organism>
<dbReference type="RefSeq" id="WP_131840565.1">
    <property type="nucleotide sequence ID" value="NZ_SLWB01000023.1"/>
</dbReference>
<comment type="caution">
    <text evidence="9">Lacks conserved residue(s) required for the propagation of feature annotation.</text>
</comment>
<comment type="similarity">
    <text evidence="9">Belongs to the dethiobiotin synthetase family.</text>
</comment>
<feature type="active site" evidence="9">
    <location>
        <position position="38"/>
    </location>
</feature>
<dbReference type="NCBIfam" id="TIGR00347">
    <property type="entry name" value="bioD"/>
    <property type="match status" value="1"/>
</dbReference>
<dbReference type="OrthoDB" id="9802097at2"/>
<dbReference type="PIRSF" id="PIRSF006755">
    <property type="entry name" value="DTB_synth"/>
    <property type="match status" value="1"/>
</dbReference>
<dbReference type="InterPro" id="IPR027417">
    <property type="entry name" value="P-loop_NTPase"/>
</dbReference>
<comment type="subunit">
    <text evidence="9">Homodimer.</text>
</comment>
<evidence type="ECO:0000256" key="3">
    <source>
        <dbReference type="ARBA" id="ARBA00022723"/>
    </source>
</evidence>
<gene>
    <name evidence="9" type="primary">bioD</name>
    <name evidence="10" type="ORF">CLV25_1231</name>
</gene>
<dbReference type="GO" id="GO:0042803">
    <property type="term" value="F:protein homodimerization activity"/>
    <property type="evidence" value="ECO:0007669"/>
    <property type="project" value="UniProtKB-ARBA"/>
</dbReference>
<name>A0A4V2RMZ1_9BACT</name>
<dbReference type="SUPFAM" id="SSF52540">
    <property type="entry name" value="P-loop containing nucleoside triphosphate hydrolases"/>
    <property type="match status" value="1"/>
</dbReference>
<dbReference type="EMBL" id="SLWB01000023">
    <property type="protein sequence ID" value="TCN61670.1"/>
    <property type="molecule type" value="Genomic_DNA"/>
</dbReference>
<evidence type="ECO:0000313" key="10">
    <source>
        <dbReference type="EMBL" id="TCN61670.1"/>
    </source>
</evidence>
<keyword evidence="5 9" id="KW-0093">Biotin biosynthesis</keyword>
<dbReference type="GO" id="GO:0004141">
    <property type="term" value="F:dethiobiotin synthase activity"/>
    <property type="evidence" value="ECO:0007669"/>
    <property type="project" value="UniProtKB-UniRule"/>
</dbReference>
<evidence type="ECO:0000313" key="11">
    <source>
        <dbReference type="Proteomes" id="UP000294830"/>
    </source>
</evidence>
<feature type="binding site" evidence="9">
    <location>
        <position position="42"/>
    </location>
    <ligand>
        <name>substrate</name>
    </ligand>
</feature>
<evidence type="ECO:0000256" key="8">
    <source>
        <dbReference type="ARBA" id="ARBA00047386"/>
    </source>
</evidence>
<proteinExistence type="inferred from homology"/>
<keyword evidence="3 9" id="KW-0479">Metal-binding</keyword>
<evidence type="ECO:0000256" key="5">
    <source>
        <dbReference type="ARBA" id="ARBA00022756"/>
    </source>
</evidence>
<evidence type="ECO:0000256" key="2">
    <source>
        <dbReference type="ARBA" id="ARBA00022598"/>
    </source>
</evidence>
<keyword evidence="11" id="KW-1185">Reference proteome</keyword>
<dbReference type="GO" id="GO:0005524">
    <property type="term" value="F:ATP binding"/>
    <property type="evidence" value="ECO:0007669"/>
    <property type="project" value="UniProtKB-UniRule"/>
</dbReference>